<evidence type="ECO:0000313" key="5">
    <source>
        <dbReference type="Proteomes" id="UP001276150"/>
    </source>
</evidence>
<dbReference type="Gene3D" id="3.40.50.150">
    <property type="entry name" value="Vaccinia Virus protein VP39"/>
    <property type="match status" value="1"/>
</dbReference>
<dbReference type="CDD" id="cd02440">
    <property type="entry name" value="AdoMet_MTases"/>
    <property type="match status" value="1"/>
</dbReference>
<keyword evidence="5" id="KW-1185">Reference proteome</keyword>
<name>A0ABU4DWG0_9DEIO</name>
<keyword evidence="3" id="KW-0949">S-adenosyl-L-methionine</keyword>
<evidence type="ECO:0000256" key="1">
    <source>
        <dbReference type="ARBA" id="ARBA00022603"/>
    </source>
</evidence>
<keyword evidence="2" id="KW-0808">Transferase</keyword>
<dbReference type="EMBL" id="JAPMIV010000051">
    <property type="protein sequence ID" value="MDV6376220.1"/>
    <property type="molecule type" value="Genomic_DNA"/>
</dbReference>
<dbReference type="SUPFAM" id="SSF53335">
    <property type="entry name" value="S-adenosyl-L-methionine-dependent methyltransferases"/>
    <property type="match status" value="1"/>
</dbReference>
<evidence type="ECO:0000256" key="3">
    <source>
        <dbReference type="ARBA" id="ARBA00022691"/>
    </source>
</evidence>
<sequence length="195" mass="22029">MTLPEDYFEDVYRAREDPWDFATSLYEAAKYARTLAALPRGHYVRALEIGCSIGVLSGLLAERVDTLWAVDLNDQALTRARVRNADRANIIFERRRLPDDLPNGLFDLIVLSEVLYYLSPEDLETALDAILGRLSADGTLLLVHWTPHVHDYPQTGDAVHAATIARLGHGLRHLHAERYGDDQQGYRLDVFAQDT</sequence>
<dbReference type="GO" id="GO:0032259">
    <property type="term" value="P:methylation"/>
    <property type="evidence" value="ECO:0007669"/>
    <property type="project" value="UniProtKB-KW"/>
</dbReference>
<dbReference type="InterPro" id="IPR008715">
    <property type="entry name" value="SAM-MeTfrase_NodS-like"/>
</dbReference>
<gene>
    <name evidence="4" type="ORF">ORD21_16620</name>
</gene>
<dbReference type="PANTHER" id="PTHR43464">
    <property type="entry name" value="METHYLTRANSFERASE"/>
    <property type="match status" value="1"/>
</dbReference>
<comment type="caution">
    <text evidence="4">The sequence shown here is derived from an EMBL/GenBank/DDBJ whole genome shotgun (WGS) entry which is preliminary data.</text>
</comment>
<accession>A0ABU4DWG0</accession>
<dbReference type="InterPro" id="IPR029063">
    <property type="entry name" value="SAM-dependent_MTases_sf"/>
</dbReference>
<organism evidence="4 5">
    <name type="scientific">Deinococcus arenicola</name>
    <dbReference type="NCBI Taxonomy" id="2994950"/>
    <lineage>
        <taxon>Bacteria</taxon>
        <taxon>Thermotogati</taxon>
        <taxon>Deinococcota</taxon>
        <taxon>Deinococci</taxon>
        <taxon>Deinococcales</taxon>
        <taxon>Deinococcaceae</taxon>
        <taxon>Deinococcus</taxon>
    </lineage>
</organism>
<dbReference type="Proteomes" id="UP001276150">
    <property type="component" value="Unassembled WGS sequence"/>
</dbReference>
<protein>
    <submittedName>
        <fullName evidence="4">SAM-dependent methyltransferase</fullName>
    </submittedName>
</protein>
<dbReference type="Pfam" id="PF05401">
    <property type="entry name" value="NodS"/>
    <property type="match status" value="1"/>
</dbReference>
<keyword evidence="1 4" id="KW-0489">Methyltransferase</keyword>
<dbReference type="GO" id="GO:0008168">
    <property type="term" value="F:methyltransferase activity"/>
    <property type="evidence" value="ECO:0007669"/>
    <property type="project" value="UniProtKB-KW"/>
</dbReference>
<reference evidence="4 5" key="1">
    <citation type="submission" date="2022-11" db="EMBL/GenBank/DDBJ databases">
        <title>Deinococcus ZS9-10, Low Temperature and Draught-tolerating, UV-resistant Bacteria from Continental Antarctica.</title>
        <authorList>
            <person name="Cheng L."/>
        </authorList>
    </citation>
    <scope>NUCLEOTIDE SEQUENCE [LARGE SCALE GENOMIC DNA]</scope>
    <source>
        <strain evidence="4 5">ZS9-10</strain>
    </source>
</reference>
<evidence type="ECO:0000256" key="2">
    <source>
        <dbReference type="ARBA" id="ARBA00022679"/>
    </source>
</evidence>
<evidence type="ECO:0000313" key="4">
    <source>
        <dbReference type="EMBL" id="MDV6376220.1"/>
    </source>
</evidence>
<proteinExistence type="predicted"/>
<dbReference type="PANTHER" id="PTHR43464:SF19">
    <property type="entry name" value="UBIQUINONE BIOSYNTHESIS O-METHYLTRANSFERASE, MITOCHONDRIAL"/>
    <property type="match status" value="1"/>
</dbReference>
<dbReference type="RefSeq" id="WP_317641572.1">
    <property type="nucleotide sequence ID" value="NZ_JAPMIV010000051.1"/>
</dbReference>